<keyword evidence="2" id="KW-1185">Reference proteome</keyword>
<evidence type="ECO:0000313" key="2">
    <source>
        <dbReference type="Proteomes" id="UP000436088"/>
    </source>
</evidence>
<proteinExistence type="predicted"/>
<dbReference type="PANTHER" id="PTHR34808:SF2">
    <property type="entry name" value="EXPRESSED PROTEIN"/>
    <property type="match status" value="1"/>
</dbReference>
<protein>
    <submittedName>
        <fullName evidence="1">Coiled-coil domain-containing protein 18</fullName>
    </submittedName>
</protein>
<gene>
    <name evidence="1" type="ORF">F3Y22_tig00110927pilonHSYRG00017</name>
</gene>
<dbReference type="PANTHER" id="PTHR34808">
    <property type="entry name" value="EXPRESSED PROTEIN"/>
    <property type="match status" value="1"/>
</dbReference>
<evidence type="ECO:0000313" key="1">
    <source>
        <dbReference type="EMBL" id="KAE8690074.1"/>
    </source>
</evidence>
<comment type="caution">
    <text evidence="1">The sequence shown here is derived from an EMBL/GenBank/DDBJ whole genome shotgun (WGS) entry which is preliminary data.</text>
</comment>
<reference evidence="1" key="1">
    <citation type="submission" date="2019-09" db="EMBL/GenBank/DDBJ databases">
        <title>Draft genome information of white flower Hibiscus syriacus.</title>
        <authorList>
            <person name="Kim Y.-M."/>
        </authorList>
    </citation>
    <scope>NUCLEOTIDE SEQUENCE [LARGE SCALE GENOMIC DNA]</scope>
    <source>
        <strain evidence="1">YM2019G1</strain>
    </source>
</reference>
<accession>A0A6A2ZDH6</accession>
<dbReference type="EMBL" id="VEPZ02001163">
    <property type="protein sequence ID" value="KAE8690074.1"/>
    <property type="molecule type" value="Genomic_DNA"/>
</dbReference>
<name>A0A6A2ZDH6_HIBSY</name>
<dbReference type="Proteomes" id="UP000436088">
    <property type="component" value="Unassembled WGS sequence"/>
</dbReference>
<sequence length="95" mass="10566">MEGQLHRTSSIECEPRTLSIDQIQCAREAAMYVVSTRPIEEAMSIFTPPLNFGKGLEPVICAAGDNMDTTVDLNELEYFQDLQPQGMRDVVSAPF</sequence>
<organism evidence="1 2">
    <name type="scientific">Hibiscus syriacus</name>
    <name type="common">Rose of Sharon</name>
    <dbReference type="NCBI Taxonomy" id="106335"/>
    <lineage>
        <taxon>Eukaryota</taxon>
        <taxon>Viridiplantae</taxon>
        <taxon>Streptophyta</taxon>
        <taxon>Embryophyta</taxon>
        <taxon>Tracheophyta</taxon>
        <taxon>Spermatophyta</taxon>
        <taxon>Magnoliopsida</taxon>
        <taxon>eudicotyledons</taxon>
        <taxon>Gunneridae</taxon>
        <taxon>Pentapetalae</taxon>
        <taxon>rosids</taxon>
        <taxon>malvids</taxon>
        <taxon>Malvales</taxon>
        <taxon>Malvaceae</taxon>
        <taxon>Malvoideae</taxon>
        <taxon>Hibiscus</taxon>
    </lineage>
</organism>
<dbReference type="AlphaFoldDB" id="A0A6A2ZDH6"/>